<dbReference type="PANTHER" id="PTHR43156:SF2">
    <property type="entry name" value="STAGE II SPORULATION PROTEIN E"/>
    <property type="match status" value="1"/>
</dbReference>
<gene>
    <name evidence="3" type="ORF">Hgul01_03293</name>
</gene>
<dbReference type="InterPro" id="IPR052016">
    <property type="entry name" value="Bact_Sigma-Reg"/>
</dbReference>
<dbReference type="PANTHER" id="PTHR43156">
    <property type="entry name" value="STAGE II SPORULATION PROTEIN E-RELATED"/>
    <property type="match status" value="1"/>
</dbReference>
<dbReference type="Pfam" id="PF00027">
    <property type="entry name" value="cNMP_binding"/>
    <property type="match status" value="1"/>
</dbReference>
<keyword evidence="1" id="KW-0378">Hydrolase</keyword>
<evidence type="ECO:0000313" key="3">
    <source>
        <dbReference type="EMBL" id="GAA5529483.1"/>
    </source>
</evidence>
<accession>A0ABP9X3R7</accession>
<dbReference type="PROSITE" id="PS00889">
    <property type="entry name" value="CNMP_BINDING_2"/>
    <property type="match status" value="1"/>
</dbReference>
<dbReference type="InterPro" id="IPR001932">
    <property type="entry name" value="PPM-type_phosphatase-like_dom"/>
</dbReference>
<dbReference type="PROSITE" id="PS50042">
    <property type="entry name" value="CNMP_BINDING_3"/>
    <property type="match status" value="1"/>
</dbReference>
<dbReference type="RefSeq" id="WP_345723099.1">
    <property type="nucleotide sequence ID" value="NZ_BAABRU010000011.1"/>
</dbReference>
<dbReference type="SMART" id="SM00100">
    <property type="entry name" value="cNMP"/>
    <property type="match status" value="1"/>
</dbReference>
<dbReference type="SUPFAM" id="SSF81606">
    <property type="entry name" value="PP2C-like"/>
    <property type="match status" value="1"/>
</dbReference>
<comment type="caution">
    <text evidence="3">The sequence shown here is derived from an EMBL/GenBank/DDBJ whole genome shotgun (WGS) entry which is preliminary data.</text>
</comment>
<dbReference type="InterPro" id="IPR018490">
    <property type="entry name" value="cNMP-bd_dom_sf"/>
</dbReference>
<dbReference type="Proteomes" id="UP001428290">
    <property type="component" value="Unassembled WGS sequence"/>
</dbReference>
<dbReference type="EMBL" id="BAABRU010000011">
    <property type="protein sequence ID" value="GAA5529483.1"/>
    <property type="molecule type" value="Genomic_DNA"/>
</dbReference>
<protein>
    <recommendedName>
        <fullName evidence="2">Cyclic nucleotide-binding domain-containing protein</fullName>
    </recommendedName>
</protein>
<dbReference type="Gene3D" id="3.60.40.10">
    <property type="entry name" value="PPM-type phosphatase domain"/>
    <property type="match status" value="1"/>
</dbReference>
<dbReference type="SUPFAM" id="SSF51206">
    <property type="entry name" value="cAMP-binding domain-like"/>
    <property type="match status" value="1"/>
</dbReference>
<name>A0ABP9X3R7_9CHLR</name>
<dbReference type="SMART" id="SM00331">
    <property type="entry name" value="PP2C_SIG"/>
    <property type="match status" value="1"/>
</dbReference>
<dbReference type="Pfam" id="PF07228">
    <property type="entry name" value="SpoIIE"/>
    <property type="match status" value="1"/>
</dbReference>
<organism evidence="3 4">
    <name type="scientific">Herpetosiphon gulosus</name>
    <dbReference type="NCBI Taxonomy" id="1973496"/>
    <lineage>
        <taxon>Bacteria</taxon>
        <taxon>Bacillati</taxon>
        <taxon>Chloroflexota</taxon>
        <taxon>Chloroflexia</taxon>
        <taxon>Herpetosiphonales</taxon>
        <taxon>Herpetosiphonaceae</taxon>
        <taxon>Herpetosiphon</taxon>
    </lineage>
</organism>
<evidence type="ECO:0000259" key="2">
    <source>
        <dbReference type="PROSITE" id="PS50042"/>
    </source>
</evidence>
<proteinExistence type="predicted"/>
<dbReference type="InterPro" id="IPR014710">
    <property type="entry name" value="RmlC-like_jellyroll"/>
</dbReference>
<sequence length="413" mass="45775">MSQMEFLRRVPLFADLSLEGLQMLDSQARIRALPADAWLFHQRDRGDACYVVVSGTLRLVLEQGSSEETTLGLLGVGAFFGELSLLEPDGTRAAGAIAVVQSEVLEIPIAAFETLLHTYPAIAYNMLRRVAAHVRRSDERRLEDLRHKNRLLTDAYTALEQAQAEALRRARAARELELGRELQRRLVPTIFPNLHGVVIAAATFPAYEMSGDFYEVRQLSEHMLSIVMADVCDKGAGAALVMAMAKGLLLGMDQRHPLALVERFNQLIRATNLDAAVITMVYSHLDIARRRFTYVRAGHDWPLHYRAKQGRVTMLEGGGMPVGITEEAFFEEMHTDLEPGDALVFYTDGLCDARNFAGDTYGRERLISAVQAYGRLPAHGLADAILGDVRAFQSGTPPIDDLTLLVVKFNPEA</sequence>
<dbReference type="CDD" id="cd00038">
    <property type="entry name" value="CAP_ED"/>
    <property type="match status" value="1"/>
</dbReference>
<dbReference type="InterPro" id="IPR000595">
    <property type="entry name" value="cNMP-bd_dom"/>
</dbReference>
<dbReference type="InterPro" id="IPR018488">
    <property type="entry name" value="cNMP-bd_CS"/>
</dbReference>
<evidence type="ECO:0000313" key="4">
    <source>
        <dbReference type="Proteomes" id="UP001428290"/>
    </source>
</evidence>
<dbReference type="Gene3D" id="2.60.120.10">
    <property type="entry name" value="Jelly Rolls"/>
    <property type="match status" value="1"/>
</dbReference>
<evidence type="ECO:0000256" key="1">
    <source>
        <dbReference type="ARBA" id="ARBA00022801"/>
    </source>
</evidence>
<keyword evidence="4" id="KW-1185">Reference proteome</keyword>
<feature type="domain" description="Cyclic nucleotide-binding" evidence="2">
    <location>
        <begin position="12"/>
        <end position="116"/>
    </location>
</feature>
<reference evidence="3 4" key="1">
    <citation type="submission" date="2024-02" db="EMBL/GenBank/DDBJ databases">
        <title>Herpetosiphon gulosus NBRC 112829.</title>
        <authorList>
            <person name="Ichikawa N."/>
            <person name="Katano-Makiyama Y."/>
            <person name="Hidaka K."/>
        </authorList>
    </citation>
    <scope>NUCLEOTIDE SEQUENCE [LARGE SCALE GENOMIC DNA]</scope>
    <source>
        <strain evidence="3 4">NBRC 112829</strain>
    </source>
</reference>
<dbReference type="InterPro" id="IPR036457">
    <property type="entry name" value="PPM-type-like_dom_sf"/>
</dbReference>